<comment type="caution">
    <text evidence="3">The sequence shown here is derived from an EMBL/GenBank/DDBJ whole genome shotgun (WGS) entry which is preliminary data.</text>
</comment>
<feature type="region of interest" description="Disordered" evidence="1">
    <location>
        <begin position="83"/>
        <end position="149"/>
    </location>
</feature>
<feature type="signal peptide" evidence="2">
    <location>
        <begin position="1"/>
        <end position="19"/>
    </location>
</feature>
<evidence type="ECO:0000256" key="2">
    <source>
        <dbReference type="SAM" id="SignalP"/>
    </source>
</evidence>
<dbReference type="EMBL" id="JAUKTV010000009">
    <property type="protein sequence ID" value="KAK0729023.1"/>
    <property type="molecule type" value="Genomic_DNA"/>
</dbReference>
<proteinExistence type="predicted"/>
<evidence type="ECO:0000256" key="1">
    <source>
        <dbReference type="SAM" id="MobiDB-lite"/>
    </source>
</evidence>
<gene>
    <name evidence="3" type="ORF">B0T21DRAFT_204917</name>
</gene>
<evidence type="ECO:0000313" key="3">
    <source>
        <dbReference type="EMBL" id="KAK0729023.1"/>
    </source>
</evidence>
<dbReference type="AlphaFoldDB" id="A0AA40B7S3"/>
<accession>A0AA40B7S3</accession>
<dbReference type="Proteomes" id="UP001172159">
    <property type="component" value="Unassembled WGS sequence"/>
</dbReference>
<evidence type="ECO:0000313" key="4">
    <source>
        <dbReference type="Proteomes" id="UP001172159"/>
    </source>
</evidence>
<feature type="chain" id="PRO_5041470929" evidence="2">
    <location>
        <begin position="20"/>
        <end position="223"/>
    </location>
</feature>
<keyword evidence="4" id="KW-1185">Reference proteome</keyword>
<reference evidence="3" key="1">
    <citation type="submission" date="2023-06" db="EMBL/GenBank/DDBJ databases">
        <title>Genome-scale phylogeny and comparative genomics of the fungal order Sordariales.</title>
        <authorList>
            <consortium name="Lawrence Berkeley National Laboratory"/>
            <person name="Hensen N."/>
            <person name="Bonometti L."/>
            <person name="Westerberg I."/>
            <person name="Brannstrom I.O."/>
            <person name="Guillou S."/>
            <person name="Cros-Aarteil S."/>
            <person name="Calhoun S."/>
            <person name="Haridas S."/>
            <person name="Kuo A."/>
            <person name="Mondo S."/>
            <person name="Pangilinan J."/>
            <person name="Riley R."/>
            <person name="Labutti K."/>
            <person name="Andreopoulos B."/>
            <person name="Lipzen A."/>
            <person name="Chen C."/>
            <person name="Yanf M."/>
            <person name="Daum C."/>
            <person name="Ng V."/>
            <person name="Clum A."/>
            <person name="Steindorff A."/>
            <person name="Ohm R."/>
            <person name="Martin F."/>
            <person name="Silar P."/>
            <person name="Natvig D."/>
            <person name="Lalanne C."/>
            <person name="Gautier V."/>
            <person name="Ament-Velasquez S.L."/>
            <person name="Kruys A."/>
            <person name="Hutchinson M.I."/>
            <person name="Powell A.J."/>
            <person name="Barry K."/>
            <person name="Miller A.N."/>
            <person name="Grigoriev I.V."/>
            <person name="Debuchy R."/>
            <person name="Gladieux P."/>
            <person name="Thoren M.H."/>
            <person name="Johannesson H."/>
        </authorList>
    </citation>
    <scope>NUCLEOTIDE SEQUENCE</scope>
    <source>
        <strain evidence="3">CBS 540.89</strain>
    </source>
</reference>
<sequence length="223" mass="23487">MHLTTVFSSLVVLGGLAVAAPVVDVPPEEPCVEQIICIDALSACGVKYGGCYNVCKVSEKPKPPPCPATSTVVTTKVVQLTPSATKKTTSTSSKRTLTTSTRKVTTTTTKKATTTTKKTSTTAKATATSKRPTSTKKPTTTPKPPVTTYIPTPTKSSTCNGSGLTVCADYINDCGMMYGGCFPDCKPWPTFTAPPCRVTTRIVPVPTQSSFPYPILTVGPRDE</sequence>
<keyword evidence="2" id="KW-0732">Signal</keyword>
<name>A0AA40B7S3_9PEZI</name>
<organism evidence="3 4">
    <name type="scientific">Apiosordaria backusii</name>
    <dbReference type="NCBI Taxonomy" id="314023"/>
    <lineage>
        <taxon>Eukaryota</taxon>
        <taxon>Fungi</taxon>
        <taxon>Dikarya</taxon>
        <taxon>Ascomycota</taxon>
        <taxon>Pezizomycotina</taxon>
        <taxon>Sordariomycetes</taxon>
        <taxon>Sordariomycetidae</taxon>
        <taxon>Sordariales</taxon>
        <taxon>Lasiosphaeriaceae</taxon>
        <taxon>Apiosordaria</taxon>
    </lineage>
</organism>
<protein>
    <submittedName>
        <fullName evidence="3">Uncharacterized protein</fullName>
    </submittedName>
</protein>